<dbReference type="PANTHER" id="PTHR43711">
    <property type="entry name" value="TWO-COMPONENT HISTIDINE KINASE"/>
    <property type="match status" value="1"/>
</dbReference>
<dbReference type="SUPFAM" id="SSF55874">
    <property type="entry name" value="ATPase domain of HSP90 chaperone/DNA topoisomerase II/histidine kinase"/>
    <property type="match status" value="1"/>
</dbReference>
<dbReference type="PRINTS" id="PR00344">
    <property type="entry name" value="BCTRLSENSOR"/>
</dbReference>
<evidence type="ECO:0000256" key="3">
    <source>
        <dbReference type="ARBA" id="ARBA00022679"/>
    </source>
</evidence>
<feature type="non-terminal residue" evidence="7">
    <location>
        <position position="124"/>
    </location>
</feature>
<dbReference type="EMBL" id="LAZR01053513">
    <property type="protein sequence ID" value="KKK80587.1"/>
    <property type="molecule type" value="Genomic_DNA"/>
</dbReference>
<accession>A0A0F8YGP6</accession>
<organism evidence="7">
    <name type="scientific">marine sediment metagenome</name>
    <dbReference type="NCBI Taxonomy" id="412755"/>
    <lineage>
        <taxon>unclassified sequences</taxon>
        <taxon>metagenomes</taxon>
        <taxon>ecological metagenomes</taxon>
    </lineage>
</organism>
<keyword evidence="5" id="KW-0902">Two-component regulatory system</keyword>
<dbReference type="EC" id="2.7.13.3" evidence="2"/>
<dbReference type="InterPro" id="IPR036890">
    <property type="entry name" value="HATPase_C_sf"/>
</dbReference>
<reference evidence="7" key="1">
    <citation type="journal article" date="2015" name="Nature">
        <title>Complex archaea that bridge the gap between prokaryotes and eukaryotes.</title>
        <authorList>
            <person name="Spang A."/>
            <person name="Saw J.H."/>
            <person name="Jorgensen S.L."/>
            <person name="Zaremba-Niedzwiedzka K."/>
            <person name="Martijn J."/>
            <person name="Lind A.E."/>
            <person name="van Eijk R."/>
            <person name="Schleper C."/>
            <person name="Guy L."/>
            <person name="Ettema T.J."/>
        </authorList>
    </citation>
    <scope>NUCLEOTIDE SEQUENCE</scope>
</reference>
<dbReference type="InterPro" id="IPR003594">
    <property type="entry name" value="HATPase_dom"/>
</dbReference>
<evidence type="ECO:0000259" key="6">
    <source>
        <dbReference type="Pfam" id="PF02518"/>
    </source>
</evidence>
<dbReference type="GO" id="GO:0004673">
    <property type="term" value="F:protein histidine kinase activity"/>
    <property type="evidence" value="ECO:0007669"/>
    <property type="project" value="UniProtKB-EC"/>
</dbReference>
<feature type="domain" description="Histidine kinase/HSP90-like ATPase" evidence="6">
    <location>
        <begin position="68"/>
        <end position="123"/>
    </location>
</feature>
<evidence type="ECO:0000256" key="1">
    <source>
        <dbReference type="ARBA" id="ARBA00000085"/>
    </source>
</evidence>
<sequence>MKGNAKVQTMGDKLFVYLPKQIVRLENIRAGNIIDYEIHNPYPDKIIEPRQGLNFHKNNEAKVKEEVAGEAPGVEIDIDEAENLARVSVSDTGIGIEEDQIETIFDKYYRANTNEHAEQGLGLG</sequence>
<protein>
    <recommendedName>
        <fullName evidence="2">histidine kinase</fullName>
        <ecNumber evidence="2">2.7.13.3</ecNumber>
    </recommendedName>
</protein>
<dbReference type="AlphaFoldDB" id="A0A0F8YGP6"/>
<name>A0A0F8YGP6_9ZZZZ</name>
<proteinExistence type="predicted"/>
<dbReference type="Pfam" id="PF02518">
    <property type="entry name" value="HATPase_c"/>
    <property type="match status" value="1"/>
</dbReference>
<dbReference type="InterPro" id="IPR004358">
    <property type="entry name" value="Sig_transdc_His_kin-like_C"/>
</dbReference>
<comment type="caution">
    <text evidence="7">The sequence shown here is derived from an EMBL/GenBank/DDBJ whole genome shotgun (WGS) entry which is preliminary data.</text>
</comment>
<comment type="catalytic activity">
    <reaction evidence="1">
        <text>ATP + protein L-histidine = ADP + protein N-phospho-L-histidine.</text>
        <dbReference type="EC" id="2.7.13.3"/>
    </reaction>
</comment>
<dbReference type="InterPro" id="IPR050736">
    <property type="entry name" value="Sensor_HK_Regulatory"/>
</dbReference>
<dbReference type="GO" id="GO:0000160">
    <property type="term" value="P:phosphorelay signal transduction system"/>
    <property type="evidence" value="ECO:0007669"/>
    <property type="project" value="UniProtKB-KW"/>
</dbReference>
<dbReference type="Gene3D" id="3.30.565.10">
    <property type="entry name" value="Histidine kinase-like ATPase, C-terminal domain"/>
    <property type="match status" value="1"/>
</dbReference>
<evidence type="ECO:0000313" key="7">
    <source>
        <dbReference type="EMBL" id="KKK80587.1"/>
    </source>
</evidence>
<evidence type="ECO:0000256" key="4">
    <source>
        <dbReference type="ARBA" id="ARBA00022777"/>
    </source>
</evidence>
<evidence type="ECO:0000256" key="5">
    <source>
        <dbReference type="ARBA" id="ARBA00023012"/>
    </source>
</evidence>
<dbReference type="PANTHER" id="PTHR43711:SF1">
    <property type="entry name" value="HISTIDINE KINASE 1"/>
    <property type="match status" value="1"/>
</dbReference>
<evidence type="ECO:0000256" key="2">
    <source>
        <dbReference type="ARBA" id="ARBA00012438"/>
    </source>
</evidence>
<gene>
    <name evidence="7" type="ORF">LCGC14_2822020</name>
</gene>
<keyword evidence="3" id="KW-0808">Transferase</keyword>
<keyword evidence="4" id="KW-0418">Kinase</keyword>